<evidence type="ECO:0000259" key="1">
    <source>
        <dbReference type="Pfam" id="PF01936"/>
    </source>
</evidence>
<dbReference type="PANTHER" id="PTHR35458">
    <property type="entry name" value="SLR0755 PROTEIN"/>
    <property type="match status" value="1"/>
</dbReference>
<proteinExistence type="predicted"/>
<accession>A0A1F8EX23</accession>
<dbReference type="InterPro" id="IPR047140">
    <property type="entry name" value="LabA"/>
</dbReference>
<reference evidence="2 3" key="1">
    <citation type="journal article" date="2016" name="Nat. Commun.">
        <title>Thousands of microbial genomes shed light on interconnected biogeochemical processes in an aquifer system.</title>
        <authorList>
            <person name="Anantharaman K."/>
            <person name="Brown C.T."/>
            <person name="Hug L.A."/>
            <person name="Sharon I."/>
            <person name="Castelle C.J."/>
            <person name="Probst A.J."/>
            <person name="Thomas B.C."/>
            <person name="Singh A."/>
            <person name="Wilkins M.J."/>
            <person name="Karaoz U."/>
            <person name="Brodie E.L."/>
            <person name="Williams K.H."/>
            <person name="Hubbard S.S."/>
            <person name="Banfield J.F."/>
        </authorList>
    </citation>
    <scope>NUCLEOTIDE SEQUENCE [LARGE SCALE GENOMIC DNA]</scope>
</reference>
<protein>
    <recommendedName>
        <fullName evidence="1">NYN domain-containing protein</fullName>
    </recommendedName>
</protein>
<dbReference type="Pfam" id="PF01936">
    <property type="entry name" value="NYN"/>
    <property type="match status" value="1"/>
</dbReference>
<dbReference type="EMBL" id="MGJI01000009">
    <property type="protein sequence ID" value="OGN05417.1"/>
    <property type="molecule type" value="Genomic_DNA"/>
</dbReference>
<feature type="domain" description="NYN" evidence="1">
    <location>
        <begin position="7"/>
        <end position="155"/>
    </location>
</feature>
<gene>
    <name evidence="2" type="ORF">A2831_01430</name>
</gene>
<dbReference type="AlphaFoldDB" id="A0A1F8EX23"/>
<sequence>MSSEHQRVGVFVDAQNMYHSAKNLYKAKVNFKKILETAVGDRRLIRAFIYVIRTEGGEEKAFVEALEKGGYEIKEKDLQIFAGGMKKADWDVGMAMDAVILADKIDVAVLVTGDGDFVPLVEYLRISRGLKVEAISFGRSTSAKLKEAVDVFLDLGSDPKKFLIY</sequence>
<dbReference type="InterPro" id="IPR021139">
    <property type="entry name" value="NYN"/>
</dbReference>
<dbReference type="GO" id="GO:0004540">
    <property type="term" value="F:RNA nuclease activity"/>
    <property type="evidence" value="ECO:0007669"/>
    <property type="project" value="InterPro"/>
</dbReference>
<evidence type="ECO:0000313" key="3">
    <source>
        <dbReference type="Proteomes" id="UP000177507"/>
    </source>
</evidence>
<dbReference type="STRING" id="1802668.A2831_01430"/>
<evidence type="ECO:0000313" key="2">
    <source>
        <dbReference type="EMBL" id="OGN05417.1"/>
    </source>
</evidence>
<dbReference type="Proteomes" id="UP000177507">
    <property type="component" value="Unassembled WGS sequence"/>
</dbReference>
<dbReference type="PANTHER" id="PTHR35458:SF8">
    <property type="entry name" value="SLR0650 PROTEIN"/>
    <property type="match status" value="1"/>
</dbReference>
<name>A0A1F8EX23_9BACT</name>
<comment type="caution">
    <text evidence="2">The sequence shown here is derived from an EMBL/GenBank/DDBJ whole genome shotgun (WGS) entry which is preliminary data.</text>
</comment>
<dbReference type="Gene3D" id="3.40.50.1010">
    <property type="entry name" value="5'-nuclease"/>
    <property type="match status" value="1"/>
</dbReference>
<dbReference type="CDD" id="cd10911">
    <property type="entry name" value="PIN_LabA"/>
    <property type="match status" value="1"/>
</dbReference>
<organism evidence="2 3">
    <name type="scientific">Candidatus Yanofskybacteria bacterium RIFCSPHIGHO2_01_FULL_44_17</name>
    <dbReference type="NCBI Taxonomy" id="1802668"/>
    <lineage>
        <taxon>Bacteria</taxon>
        <taxon>Candidatus Yanofskyibacteriota</taxon>
    </lineage>
</organism>